<dbReference type="InterPro" id="IPR027434">
    <property type="entry name" value="Homing_endonucl"/>
</dbReference>
<dbReference type="InterPro" id="IPR004042">
    <property type="entry name" value="Intein_endonuc_central"/>
</dbReference>
<dbReference type="GO" id="GO:0046034">
    <property type="term" value="P:ATP metabolic process"/>
    <property type="evidence" value="ECO:0007669"/>
    <property type="project" value="InterPro"/>
</dbReference>
<evidence type="ECO:0000256" key="6">
    <source>
        <dbReference type="ARBA" id="ARBA00022967"/>
    </source>
</evidence>
<evidence type="ECO:0000256" key="5">
    <source>
        <dbReference type="ARBA" id="ARBA00022840"/>
    </source>
</evidence>
<dbReference type="GO" id="GO:0046961">
    <property type="term" value="F:proton-transporting ATPase activity, rotational mechanism"/>
    <property type="evidence" value="ECO:0007669"/>
    <property type="project" value="InterPro"/>
</dbReference>
<dbReference type="PROSITE" id="PS50818">
    <property type="entry name" value="INTEIN_C_TER"/>
    <property type="match status" value="1"/>
</dbReference>
<dbReference type="CDD" id="cd01134">
    <property type="entry name" value="V_A-ATPase_A"/>
    <property type="match status" value="1"/>
</dbReference>
<dbReference type="InterPro" id="IPR000194">
    <property type="entry name" value="ATPase_F1/V1/A1_a/bsu_nucl-bd"/>
</dbReference>
<dbReference type="InterPro" id="IPR027417">
    <property type="entry name" value="P-loop_NTPase"/>
</dbReference>
<dbReference type="InterPro" id="IPR006141">
    <property type="entry name" value="Intein_N"/>
</dbReference>
<keyword evidence="6" id="KW-1278">Translocase</keyword>
<dbReference type="GO" id="GO:0005524">
    <property type="term" value="F:ATP binding"/>
    <property type="evidence" value="ECO:0007669"/>
    <property type="project" value="UniProtKB-KW"/>
</dbReference>
<dbReference type="CDD" id="cd00081">
    <property type="entry name" value="Hint"/>
    <property type="match status" value="1"/>
</dbReference>
<dbReference type="PROSITE" id="PS00152">
    <property type="entry name" value="ATPASE_ALPHA_BETA"/>
    <property type="match status" value="1"/>
</dbReference>
<dbReference type="Pfam" id="PF14528">
    <property type="entry name" value="LAGLIDADG_3"/>
    <property type="match status" value="1"/>
</dbReference>
<dbReference type="Gene3D" id="2.170.16.10">
    <property type="entry name" value="Hedgehog/Intein (Hint) domain"/>
    <property type="match status" value="1"/>
</dbReference>
<evidence type="ECO:0000256" key="7">
    <source>
        <dbReference type="ARBA" id="ARBA00023000"/>
    </source>
</evidence>
<dbReference type="InterPro" id="IPR036844">
    <property type="entry name" value="Hint_dom_sf"/>
</dbReference>
<dbReference type="Proteomes" id="UP000732298">
    <property type="component" value="Unassembled WGS sequence"/>
</dbReference>
<feature type="non-terminal residue" evidence="10">
    <location>
        <position position="779"/>
    </location>
</feature>
<reference evidence="10" key="1">
    <citation type="submission" date="2020-07" db="EMBL/GenBank/DDBJ databases">
        <title>Huge and variable diversity of episymbiotic CPR bacteria and DPANN archaea in groundwater ecosystems.</title>
        <authorList>
            <person name="He C.Y."/>
            <person name="Keren R."/>
            <person name="Whittaker M."/>
            <person name="Farag I.F."/>
            <person name="Doudna J."/>
            <person name="Cate J.H.D."/>
            <person name="Banfield J.F."/>
        </authorList>
    </citation>
    <scope>NUCLEOTIDE SEQUENCE</scope>
    <source>
        <strain evidence="10">NC_groundwater_1296_Ag_S-0.2um_52_80</strain>
    </source>
</reference>
<comment type="caution">
    <text evidence="10">The sequence shown here is derived from an EMBL/GenBank/DDBJ whole genome shotgun (WGS) entry which is preliminary data.</text>
</comment>
<keyword evidence="2" id="KW-0813">Transport</keyword>
<dbReference type="PANTHER" id="PTHR43607:SF1">
    <property type="entry name" value="H(+)-TRANSPORTING TWO-SECTOR ATPASE"/>
    <property type="match status" value="1"/>
</dbReference>
<evidence type="ECO:0000256" key="1">
    <source>
        <dbReference type="ARBA" id="ARBA00008936"/>
    </source>
</evidence>
<gene>
    <name evidence="10" type="ORF">HY544_01245</name>
</gene>
<organism evidence="10 11">
    <name type="scientific">Candidatus Iainarchaeum sp</name>
    <dbReference type="NCBI Taxonomy" id="3101447"/>
    <lineage>
        <taxon>Archaea</taxon>
        <taxon>Candidatus Iainarchaeota</taxon>
        <taxon>Candidatus Iainarchaeia</taxon>
        <taxon>Candidatus Iainarchaeales</taxon>
        <taxon>Candidatus Iainarchaeaceae</taxon>
        <taxon>Candidatus Iainarchaeum</taxon>
    </lineage>
</organism>
<evidence type="ECO:0000256" key="8">
    <source>
        <dbReference type="ARBA" id="ARBA00023065"/>
    </source>
</evidence>
<evidence type="ECO:0000256" key="2">
    <source>
        <dbReference type="ARBA" id="ARBA00022448"/>
    </source>
</evidence>
<protein>
    <submittedName>
        <fullName evidence="10">V-type ATP synthase subunit A</fullName>
    </submittedName>
</protein>
<dbReference type="Pfam" id="PF14890">
    <property type="entry name" value="Intein_splicing"/>
    <property type="match status" value="1"/>
</dbReference>
<dbReference type="SUPFAM" id="SSF52540">
    <property type="entry name" value="P-loop containing nucleoside triphosphate hydrolases"/>
    <property type="match status" value="2"/>
</dbReference>
<keyword evidence="4" id="KW-0068">Autocatalytic cleavage</keyword>
<dbReference type="InterPro" id="IPR004860">
    <property type="entry name" value="LAGLIDADG_dom"/>
</dbReference>
<dbReference type="PROSITE" id="PS50819">
    <property type="entry name" value="INTEIN_ENDONUCLEASE"/>
    <property type="match status" value="1"/>
</dbReference>
<dbReference type="Pfam" id="PF00006">
    <property type="entry name" value="ATP-synt_ab"/>
    <property type="match status" value="1"/>
</dbReference>
<dbReference type="GO" id="GO:0004519">
    <property type="term" value="F:endonuclease activity"/>
    <property type="evidence" value="ECO:0007669"/>
    <property type="project" value="InterPro"/>
</dbReference>
<sequence>MQQWPVRRPRPSSKKLIPNLPLITGQRVFDALFPLSKGGVAAIPGPFGSGKCVTGDTLILADDKLMEIKDLYDSCASDTQNSTEESNGHERLIRLKKPLRIFTFNKNRIEAALATHVYKGKTGQLVEVRTRSGRNARLTPVHRLFKVDASLNIVETEAKSLNIGDYIISPRKLDFEAAYQDFHVQFECRVCDEKVLDELPKMVDWLCGDLGLTKKELACSVGVSESSLLNYYHKRSFPTLDFVAALFKPGKIRLRIGKIKTERNSAVVRVPAVFSEEFAELLGYLMSDGMIKGGASVHFFNKKSELRERVSFLIDKLFGLKTKEYYARTVEAVSVSSKGLVRVLESLGYPLRKKSRNVKVPSILLKSPDSVIRSFAAAYISCDGHVGKRGIEIATASKDMHAGLSYLLLRLGVLFRAAERAINGRAYYRTFISAREAVKIHPYYSSEFYYNSTDIVPMNSALFRQLLGGIKPFTLEKEGMSTAGYYVNQNLTAGMFRRIQLKLELRQLSGFAAALDYVFCDKIIGIKIIDQASDVYDISVPNTHNFVGGSHPMILHNTVSQSQLAKWADAEVVVYVGCGERGNEMTEVLEEFPKLVDPRTEKPLMNRTVLIANTSNMPVAAREASIYTGVTIAEYYRDMGYSVALMADSTSRWAEAMREISSRLQEMPGEEGYPSYLSTRLAEFYERAGRVVALSGKEGSVSVIGAVSPPGGDFSEPVTQSTLRVVKVFWALDAKLSQRRHFPSINWLTSYSLYADLLEPWFAKNVAADWRNCVDRLMA</sequence>
<dbReference type="InterPro" id="IPR003587">
    <property type="entry name" value="Hint_dom_N"/>
</dbReference>
<dbReference type="PRINTS" id="PR00379">
    <property type="entry name" value="INTEIN"/>
</dbReference>
<dbReference type="InterPro" id="IPR030934">
    <property type="entry name" value="Intein_C"/>
</dbReference>
<keyword evidence="8" id="KW-0406">Ion transport</keyword>
<dbReference type="SUPFAM" id="SSF55608">
    <property type="entry name" value="Homing endonucleases"/>
    <property type="match status" value="1"/>
</dbReference>
<dbReference type="PROSITE" id="PS50817">
    <property type="entry name" value="INTEIN_N_TER"/>
    <property type="match status" value="1"/>
</dbReference>
<evidence type="ECO:0000256" key="3">
    <source>
        <dbReference type="ARBA" id="ARBA00022741"/>
    </source>
</evidence>
<keyword evidence="3" id="KW-0547">Nucleotide-binding</keyword>
<accession>A0A8T3YKI8</accession>
<dbReference type="NCBIfam" id="TIGR01445">
    <property type="entry name" value="intein_Nterm"/>
    <property type="match status" value="1"/>
</dbReference>
<dbReference type="SMART" id="SM00305">
    <property type="entry name" value="HintC"/>
    <property type="match status" value="1"/>
</dbReference>
<dbReference type="SUPFAM" id="SSF51294">
    <property type="entry name" value="Hedgehog/intein (Hint) domain"/>
    <property type="match status" value="1"/>
</dbReference>
<dbReference type="AlphaFoldDB" id="A0A8T3YKI8"/>
<evidence type="ECO:0000256" key="4">
    <source>
        <dbReference type="ARBA" id="ARBA00022813"/>
    </source>
</evidence>
<dbReference type="PANTHER" id="PTHR43607">
    <property type="entry name" value="V-TYPE PROTON ATPASE CATALYTIC SUBUNIT A"/>
    <property type="match status" value="1"/>
</dbReference>
<dbReference type="GO" id="GO:0016539">
    <property type="term" value="P:intein-mediated protein splicing"/>
    <property type="evidence" value="ECO:0007669"/>
    <property type="project" value="InterPro"/>
</dbReference>
<dbReference type="NCBIfam" id="TIGR01443">
    <property type="entry name" value="intein_Cterm"/>
    <property type="match status" value="1"/>
</dbReference>
<proteinExistence type="inferred from homology"/>
<dbReference type="InterPro" id="IPR006142">
    <property type="entry name" value="INTEIN"/>
</dbReference>
<evidence type="ECO:0000313" key="11">
    <source>
        <dbReference type="Proteomes" id="UP000732298"/>
    </source>
</evidence>
<keyword evidence="5" id="KW-0067">ATP-binding</keyword>
<name>A0A8T3YKI8_9ARCH</name>
<dbReference type="InterPro" id="IPR003586">
    <property type="entry name" value="Hint_dom_C"/>
</dbReference>
<evidence type="ECO:0000313" key="10">
    <source>
        <dbReference type="EMBL" id="MBI4210117.1"/>
    </source>
</evidence>
<dbReference type="SMART" id="SM00306">
    <property type="entry name" value="HintN"/>
    <property type="match status" value="1"/>
</dbReference>
<dbReference type="EMBL" id="JACQPB010000018">
    <property type="protein sequence ID" value="MBI4210117.1"/>
    <property type="molecule type" value="Genomic_DNA"/>
</dbReference>
<dbReference type="Gene3D" id="3.10.28.10">
    <property type="entry name" value="Homing endonucleases"/>
    <property type="match status" value="1"/>
</dbReference>
<dbReference type="InterPro" id="IPR020003">
    <property type="entry name" value="ATPase_a/bsu_AS"/>
</dbReference>
<dbReference type="InterPro" id="IPR022878">
    <property type="entry name" value="V-ATPase_asu"/>
</dbReference>
<comment type="similarity">
    <text evidence="1">Belongs to the ATPase alpha/beta chains family.</text>
</comment>
<evidence type="ECO:0000259" key="9">
    <source>
        <dbReference type="PROSITE" id="PS50819"/>
    </source>
</evidence>
<keyword evidence="7" id="KW-0651">Protein splicing</keyword>
<feature type="domain" description="DOD-type homing endonuclease" evidence="9">
    <location>
        <begin position="281"/>
        <end position="413"/>
    </location>
</feature>
<dbReference type="Gene3D" id="3.40.50.300">
    <property type="entry name" value="P-loop containing nucleotide triphosphate hydrolases"/>
    <property type="match status" value="1"/>
</dbReference>